<keyword evidence="1" id="KW-0472">Membrane</keyword>
<dbReference type="STRING" id="947013.SAMN04488109_3202"/>
<evidence type="ECO:0000313" key="2">
    <source>
        <dbReference type="EMBL" id="SHH21535.1"/>
    </source>
</evidence>
<keyword evidence="1" id="KW-0812">Transmembrane</keyword>
<dbReference type="Proteomes" id="UP000184212">
    <property type="component" value="Unassembled WGS sequence"/>
</dbReference>
<accession>A0A1M5R586</accession>
<proteinExistence type="predicted"/>
<name>A0A1M5R586_9BACT</name>
<dbReference type="OrthoDB" id="1353214at2"/>
<reference evidence="2 3" key="1">
    <citation type="submission" date="2016-11" db="EMBL/GenBank/DDBJ databases">
        <authorList>
            <person name="Jaros S."/>
            <person name="Januszkiewicz K."/>
            <person name="Wedrychowicz H."/>
        </authorList>
    </citation>
    <scope>NUCLEOTIDE SEQUENCE [LARGE SCALE GENOMIC DNA]</scope>
    <source>
        <strain evidence="2 3">DSM 24574</strain>
    </source>
</reference>
<organism evidence="2 3">
    <name type="scientific">Chryseolinea serpens</name>
    <dbReference type="NCBI Taxonomy" id="947013"/>
    <lineage>
        <taxon>Bacteria</taxon>
        <taxon>Pseudomonadati</taxon>
        <taxon>Bacteroidota</taxon>
        <taxon>Cytophagia</taxon>
        <taxon>Cytophagales</taxon>
        <taxon>Fulvivirgaceae</taxon>
        <taxon>Chryseolinea</taxon>
    </lineage>
</organism>
<sequence>MIAGIVFVCLFGGMVIWMMFLTKHKKDPAQEENLSDELLFDPLTGKKITLEEAERGMVVENYTGPRIKPDQEIEDNYSGERKEIEYILRDFIKSGIEETYHDDDEDSVFDDILAQSEYDKGPQKKGIHHLWELRPGLFFGLVYVACSYSEHGPSHECQPMAIIEDQPDITAFATIPDAYVELIEDMVLIRLPKRISHAGFKEFVEDVDNRLRGGR</sequence>
<feature type="transmembrane region" description="Helical" evidence="1">
    <location>
        <begin position="5"/>
        <end position="22"/>
    </location>
</feature>
<dbReference type="RefSeq" id="WP_143164952.1">
    <property type="nucleotide sequence ID" value="NZ_FQWQ01000002.1"/>
</dbReference>
<keyword evidence="3" id="KW-1185">Reference proteome</keyword>
<dbReference type="EMBL" id="FQWQ01000002">
    <property type="protein sequence ID" value="SHH21535.1"/>
    <property type="molecule type" value="Genomic_DNA"/>
</dbReference>
<dbReference type="AlphaFoldDB" id="A0A1M5R586"/>
<evidence type="ECO:0000256" key="1">
    <source>
        <dbReference type="SAM" id="Phobius"/>
    </source>
</evidence>
<keyword evidence="1" id="KW-1133">Transmembrane helix</keyword>
<evidence type="ECO:0000313" key="3">
    <source>
        <dbReference type="Proteomes" id="UP000184212"/>
    </source>
</evidence>
<protein>
    <submittedName>
        <fullName evidence="2">Uncharacterized protein</fullName>
    </submittedName>
</protein>
<gene>
    <name evidence="2" type="ORF">SAMN04488109_3202</name>
</gene>